<dbReference type="AlphaFoldDB" id="A0A0E9XNB4"/>
<accession>A0A0E9XNB4</accession>
<name>A0A0E9XNB4_ANGAN</name>
<sequence>MNSSANLYIPYNKKKNTFLFYKKINEYMYKYVNVLQIQHVVGHTEIYFFNHNIFL</sequence>
<organism evidence="1">
    <name type="scientific">Anguilla anguilla</name>
    <name type="common">European freshwater eel</name>
    <name type="synonym">Muraena anguilla</name>
    <dbReference type="NCBI Taxonomy" id="7936"/>
    <lineage>
        <taxon>Eukaryota</taxon>
        <taxon>Metazoa</taxon>
        <taxon>Chordata</taxon>
        <taxon>Craniata</taxon>
        <taxon>Vertebrata</taxon>
        <taxon>Euteleostomi</taxon>
        <taxon>Actinopterygii</taxon>
        <taxon>Neopterygii</taxon>
        <taxon>Teleostei</taxon>
        <taxon>Anguilliformes</taxon>
        <taxon>Anguillidae</taxon>
        <taxon>Anguilla</taxon>
    </lineage>
</organism>
<proteinExistence type="predicted"/>
<evidence type="ECO:0000313" key="1">
    <source>
        <dbReference type="EMBL" id="JAI03209.1"/>
    </source>
</evidence>
<protein>
    <submittedName>
        <fullName evidence="1">Uncharacterized protein</fullName>
    </submittedName>
</protein>
<dbReference type="EMBL" id="GBXM01005369">
    <property type="protein sequence ID" value="JAI03209.1"/>
    <property type="molecule type" value="Transcribed_RNA"/>
</dbReference>
<reference evidence="1" key="2">
    <citation type="journal article" date="2015" name="Fish Shellfish Immunol.">
        <title>Early steps in the European eel (Anguilla anguilla)-Vibrio vulnificus interaction in the gills: Role of the RtxA13 toxin.</title>
        <authorList>
            <person name="Callol A."/>
            <person name="Pajuelo D."/>
            <person name="Ebbesson L."/>
            <person name="Teles M."/>
            <person name="MacKenzie S."/>
            <person name="Amaro C."/>
        </authorList>
    </citation>
    <scope>NUCLEOTIDE SEQUENCE</scope>
</reference>
<reference evidence="1" key="1">
    <citation type="submission" date="2014-11" db="EMBL/GenBank/DDBJ databases">
        <authorList>
            <person name="Amaro Gonzalez C."/>
        </authorList>
    </citation>
    <scope>NUCLEOTIDE SEQUENCE</scope>
</reference>